<proteinExistence type="predicted"/>
<reference evidence="1 2" key="1">
    <citation type="submission" date="2016-07" db="EMBL/GenBank/DDBJ databases">
        <title>Draft Genome Sequence of Methylobrevis pamukkalensis PK2.</title>
        <authorList>
            <person name="Vasilenko O.V."/>
            <person name="Doronina N.V."/>
            <person name="Shmareva M.N."/>
            <person name="Tarlachkov S.V."/>
            <person name="Mustakhimov I."/>
            <person name="Trotsenko Y.A."/>
        </authorList>
    </citation>
    <scope>NUCLEOTIDE SEQUENCE [LARGE SCALE GENOMIC DNA]</scope>
    <source>
        <strain evidence="1 2">PK2</strain>
    </source>
</reference>
<evidence type="ECO:0008006" key="3">
    <source>
        <dbReference type="Google" id="ProtNLM"/>
    </source>
</evidence>
<organism evidence="1 2">
    <name type="scientific">Methylobrevis pamukkalensis</name>
    <dbReference type="NCBI Taxonomy" id="1439726"/>
    <lineage>
        <taxon>Bacteria</taxon>
        <taxon>Pseudomonadati</taxon>
        <taxon>Pseudomonadota</taxon>
        <taxon>Alphaproteobacteria</taxon>
        <taxon>Hyphomicrobiales</taxon>
        <taxon>Pleomorphomonadaceae</taxon>
        <taxon>Methylobrevis</taxon>
    </lineage>
</organism>
<evidence type="ECO:0000313" key="2">
    <source>
        <dbReference type="Proteomes" id="UP000094622"/>
    </source>
</evidence>
<evidence type="ECO:0000313" key="1">
    <source>
        <dbReference type="EMBL" id="ODN71206.1"/>
    </source>
</evidence>
<dbReference type="InterPro" id="IPR021505">
    <property type="entry name" value="Phage_B3_Orf6"/>
</dbReference>
<dbReference type="PATRIC" id="fig|1439726.3.peg.1571"/>
<name>A0A1E3H5Y0_9HYPH</name>
<accession>A0A1E3H5Y0</accession>
<protein>
    <recommendedName>
        <fullName evidence="3">Sulfate transporter</fullName>
    </recommendedName>
</protein>
<dbReference type="EMBL" id="MCRJ01000027">
    <property type="protein sequence ID" value="ODN71206.1"/>
    <property type="molecule type" value="Genomic_DNA"/>
</dbReference>
<dbReference type="Pfam" id="PF11363">
    <property type="entry name" value="DUF3164"/>
    <property type="match status" value="1"/>
</dbReference>
<dbReference type="OrthoDB" id="7554786at2"/>
<dbReference type="AlphaFoldDB" id="A0A1E3H5Y0"/>
<comment type="caution">
    <text evidence="1">The sequence shown here is derived from an EMBL/GenBank/DDBJ whole genome shotgun (WGS) entry which is preliminary data.</text>
</comment>
<dbReference type="RefSeq" id="WP_069306394.1">
    <property type="nucleotide sequence ID" value="NZ_MCRJ01000027.1"/>
</dbReference>
<gene>
    <name evidence="1" type="ORF">A6302_01495</name>
</gene>
<dbReference type="Proteomes" id="UP000094622">
    <property type="component" value="Unassembled WGS sequence"/>
</dbReference>
<keyword evidence="2" id="KW-1185">Reference proteome</keyword>
<sequence length="217" mass="23925">MDTDVTEKALPPGAVEIGGKAYMENAKGNLVPVETIRPMDLLIDEMVRKVIAYATDLNAQVARFKGHTFADIGSLQALILQDYGVETGGAKGNVTFTTFDGCLKVSLKQADLLEFGPELQAAKKIVDECLMEWSADSGAELRSLVTKAFQVDREGRINRSEIFMLLRSDIDDPRWQRAMDAVRDSIRVVGTKAYLNFHVRQSPDAAWNHLPIDLAAA</sequence>